<evidence type="ECO:0000256" key="6">
    <source>
        <dbReference type="ARBA" id="ARBA00029466"/>
    </source>
</evidence>
<proteinExistence type="inferred from homology"/>
<name>A0A368VH55_9ACTN</name>
<dbReference type="RefSeq" id="WP_114454204.1">
    <property type="nucleotide sequence ID" value="NZ_QPJC01000011.1"/>
</dbReference>
<evidence type="ECO:0000256" key="4">
    <source>
        <dbReference type="ARBA" id="ARBA00022801"/>
    </source>
</evidence>
<dbReference type="AlphaFoldDB" id="A0A368VH55"/>
<accession>A0A368VH55</accession>
<dbReference type="InterPro" id="IPR011335">
    <property type="entry name" value="Restrct_endonuc-II-like"/>
</dbReference>
<evidence type="ECO:0000256" key="2">
    <source>
        <dbReference type="ARBA" id="ARBA00022759"/>
    </source>
</evidence>
<evidence type="ECO:0000256" key="1">
    <source>
        <dbReference type="ARBA" id="ARBA00022722"/>
    </source>
</evidence>
<dbReference type="SUPFAM" id="SSF52980">
    <property type="entry name" value="Restriction endonuclease-like"/>
    <property type="match status" value="1"/>
</dbReference>
<protein>
    <submittedName>
        <fullName evidence="8">T/G mismatch-specific endonuclease</fullName>
    </submittedName>
</protein>
<dbReference type="InterPro" id="IPR004603">
    <property type="entry name" value="DNA_mismatch_endonuc_vsr"/>
</dbReference>
<comment type="caution">
    <text evidence="8">The sequence shown here is derived from an EMBL/GenBank/DDBJ whole genome shotgun (WGS) entry which is preliminary data.</text>
</comment>
<dbReference type="EMBL" id="QPJC01000011">
    <property type="protein sequence ID" value="RCW40517.1"/>
    <property type="molecule type" value="Genomic_DNA"/>
</dbReference>
<dbReference type="GO" id="GO:0016787">
    <property type="term" value="F:hydrolase activity"/>
    <property type="evidence" value="ECO:0007669"/>
    <property type="project" value="UniProtKB-KW"/>
</dbReference>
<dbReference type="NCBIfam" id="TIGR00632">
    <property type="entry name" value="vsr"/>
    <property type="match status" value="1"/>
</dbReference>
<evidence type="ECO:0000313" key="8">
    <source>
        <dbReference type="EMBL" id="RCW40517.1"/>
    </source>
</evidence>
<dbReference type="GO" id="GO:0006298">
    <property type="term" value="P:mismatch repair"/>
    <property type="evidence" value="ECO:0007669"/>
    <property type="project" value="InterPro"/>
</dbReference>
<gene>
    <name evidence="8" type="ORF">DFQ14_111167</name>
</gene>
<keyword evidence="3" id="KW-0227">DNA damage</keyword>
<dbReference type="GO" id="GO:0004519">
    <property type="term" value="F:endonuclease activity"/>
    <property type="evidence" value="ECO:0007669"/>
    <property type="project" value="UniProtKB-KW"/>
</dbReference>
<dbReference type="Pfam" id="PF03852">
    <property type="entry name" value="Vsr"/>
    <property type="match status" value="1"/>
</dbReference>
<organism evidence="8 9">
    <name type="scientific">Halopolyspora algeriensis</name>
    <dbReference type="NCBI Taxonomy" id="1500506"/>
    <lineage>
        <taxon>Bacteria</taxon>
        <taxon>Bacillati</taxon>
        <taxon>Actinomycetota</taxon>
        <taxon>Actinomycetes</taxon>
        <taxon>Actinomycetes incertae sedis</taxon>
        <taxon>Halopolyspora</taxon>
    </lineage>
</organism>
<reference evidence="8 9" key="1">
    <citation type="submission" date="2018-07" db="EMBL/GenBank/DDBJ databases">
        <title>Genomic Encyclopedia of Type Strains, Phase III (KMG-III): the genomes of soil and plant-associated and newly described type strains.</title>
        <authorList>
            <person name="Whitman W."/>
        </authorList>
    </citation>
    <scope>NUCLEOTIDE SEQUENCE [LARGE SCALE GENOMIC DNA]</scope>
    <source>
        <strain evidence="8 9">CECT 8575</strain>
    </source>
</reference>
<keyword evidence="5" id="KW-0234">DNA repair</keyword>
<keyword evidence="1" id="KW-0540">Nuclease</keyword>
<evidence type="ECO:0000256" key="5">
    <source>
        <dbReference type="ARBA" id="ARBA00023204"/>
    </source>
</evidence>
<evidence type="ECO:0000313" key="9">
    <source>
        <dbReference type="Proteomes" id="UP000253495"/>
    </source>
</evidence>
<feature type="region of interest" description="Disordered" evidence="7">
    <location>
        <begin position="1"/>
        <end position="31"/>
    </location>
</feature>
<keyword evidence="9" id="KW-1185">Reference proteome</keyword>
<sequence length="181" mass="20670">MDAYRYVDPGPTPPASSAATAKVMRRTGRRDTGPELRLRKTLHRRGLRFLVDAPFPGGNKRRRVDILLRGPRIAVFVDGCFWHSCPEHGLLPKSNREWWRRKLEGVVRRDRDTDAELTTAGWLVVRVWEHEDPETTAELIERCPASRKWLSLARLMLVSIDLVDGHRWVDEARGPRGGGCG</sequence>
<keyword evidence="4" id="KW-0378">Hydrolase</keyword>
<dbReference type="Gene3D" id="3.40.960.10">
    <property type="entry name" value="VSR Endonuclease"/>
    <property type="match status" value="1"/>
</dbReference>
<keyword evidence="2 8" id="KW-0255">Endonuclease</keyword>
<dbReference type="Proteomes" id="UP000253495">
    <property type="component" value="Unassembled WGS sequence"/>
</dbReference>
<evidence type="ECO:0000256" key="3">
    <source>
        <dbReference type="ARBA" id="ARBA00022763"/>
    </source>
</evidence>
<evidence type="ECO:0000256" key="7">
    <source>
        <dbReference type="SAM" id="MobiDB-lite"/>
    </source>
</evidence>
<dbReference type="CDD" id="cd00221">
    <property type="entry name" value="Vsr"/>
    <property type="match status" value="1"/>
</dbReference>
<dbReference type="OrthoDB" id="9801520at2"/>
<comment type="similarity">
    <text evidence="6">Belongs to the Vsr family.</text>
</comment>